<evidence type="ECO:0000256" key="1">
    <source>
        <dbReference type="SAM" id="SignalP"/>
    </source>
</evidence>
<evidence type="ECO:0000313" key="3">
    <source>
        <dbReference type="Proteomes" id="UP001156940"/>
    </source>
</evidence>
<dbReference type="EMBL" id="JARXRM010000043">
    <property type="protein sequence ID" value="MDH5824218.1"/>
    <property type="molecule type" value="Genomic_DNA"/>
</dbReference>
<name>A0ABT6JDC6_9GAMM</name>
<keyword evidence="1" id="KW-0732">Signal</keyword>
<evidence type="ECO:0000313" key="2">
    <source>
        <dbReference type="EMBL" id="MDH5824218.1"/>
    </source>
</evidence>
<keyword evidence="3" id="KW-1185">Reference proteome</keyword>
<organism evidence="2 3">
    <name type="scientific">Luteimonas endophytica</name>
    <dbReference type="NCBI Taxonomy" id="3042023"/>
    <lineage>
        <taxon>Bacteria</taxon>
        <taxon>Pseudomonadati</taxon>
        <taxon>Pseudomonadota</taxon>
        <taxon>Gammaproteobacteria</taxon>
        <taxon>Lysobacterales</taxon>
        <taxon>Lysobacteraceae</taxon>
        <taxon>Luteimonas</taxon>
    </lineage>
</organism>
<dbReference type="RefSeq" id="WP_280575515.1">
    <property type="nucleotide sequence ID" value="NZ_JARXRM010000043.1"/>
</dbReference>
<comment type="caution">
    <text evidence="2">The sequence shown here is derived from an EMBL/GenBank/DDBJ whole genome shotgun (WGS) entry which is preliminary data.</text>
</comment>
<reference evidence="2 3" key="1">
    <citation type="submission" date="2023-04" db="EMBL/GenBank/DDBJ databases">
        <title>Luteimonas endophyticus RD2P54.</title>
        <authorList>
            <person name="Sun J.-Q."/>
        </authorList>
    </citation>
    <scope>NUCLEOTIDE SEQUENCE [LARGE SCALE GENOMIC DNA]</scope>
    <source>
        <strain evidence="2 3">RD2P54</strain>
    </source>
</reference>
<dbReference type="Proteomes" id="UP001156940">
    <property type="component" value="Unassembled WGS sequence"/>
</dbReference>
<feature type="signal peptide" evidence="1">
    <location>
        <begin position="1"/>
        <end position="20"/>
    </location>
</feature>
<gene>
    <name evidence="2" type="ORF">QFW77_14650</name>
</gene>
<proteinExistence type="predicted"/>
<protein>
    <submittedName>
        <fullName evidence="2">Uncharacterized protein</fullName>
    </submittedName>
</protein>
<feature type="chain" id="PRO_5045210593" evidence="1">
    <location>
        <begin position="21"/>
        <end position="151"/>
    </location>
</feature>
<sequence length="151" mass="16183">MRRRISVLAAGLLLAGHVHAGDLLSCQIQESGVEGTAFAWSYAHGVAEGPYVIETSIGTLDSIEGPEFSSVPTLDGEPIVPPPELGGQIRFGKVYELEDRVALAYLVERERDSSATPSELVFLLNKDRTVSDIDLQPGSAEPVVGHCNLIQ</sequence>
<accession>A0ABT6JDC6</accession>